<evidence type="ECO:0000313" key="2">
    <source>
        <dbReference type="EMBL" id="MBR8667971.1"/>
    </source>
</evidence>
<dbReference type="Pfam" id="PF13788">
    <property type="entry name" value="DUF4180"/>
    <property type="match status" value="1"/>
</dbReference>
<proteinExistence type="predicted"/>
<comment type="caution">
    <text evidence="2">The sequence shown here is derived from an EMBL/GenBank/DDBJ whole genome shotgun (WGS) entry which is preliminary data.</text>
</comment>
<protein>
    <submittedName>
        <fullName evidence="2">DUF4180 domain-containing protein</fullName>
    </submittedName>
</protein>
<dbReference type="AlphaFoldDB" id="A0A941G895"/>
<evidence type="ECO:0000259" key="1">
    <source>
        <dbReference type="Pfam" id="PF13788"/>
    </source>
</evidence>
<feature type="domain" description="DUF4180" evidence="1">
    <location>
        <begin position="2"/>
        <end position="64"/>
    </location>
</feature>
<name>A0A941G895_NIACI</name>
<dbReference type="InterPro" id="IPR025438">
    <property type="entry name" value="DUF4180"/>
</dbReference>
<dbReference type="RefSeq" id="WP_212116588.1">
    <property type="nucleotide sequence ID" value="NZ_JAGTPX020000001.1"/>
</dbReference>
<organism evidence="2">
    <name type="scientific">Niallia circulans</name>
    <name type="common">Bacillus circulans</name>
    <dbReference type="NCBI Taxonomy" id="1397"/>
    <lineage>
        <taxon>Bacteria</taxon>
        <taxon>Bacillati</taxon>
        <taxon>Bacillota</taxon>
        <taxon>Bacilli</taxon>
        <taxon>Bacillales</taxon>
        <taxon>Bacillaceae</taxon>
        <taxon>Niallia</taxon>
    </lineage>
</organism>
<sequence length="67" mass="7592">MTINSETGSNRLSLNKEAISDDFFKLSTRIAGGILQKFINYNIKFAISGDFSSYTNKPLKSFFYAIR</sequence>
<gene>
    <name evidence="2" type="ORF">KD144_00330</name>
</gene>
<reference evidence="2" key="1">
    <citation type="submission" date="2021-04" db="EMBL/GenBank/DDBJ databases">
        <title>Genomic analysis of electroactive and textile dye degrading Bacillus circulans strain: DC10 isolated from constructed wetland-microbial fuel cells treating textile dye wastewaters.</title>
        <authorList>
            <person name="Patel D.U."/>
            <person name="Desai C.R."/>
        </authorList>
    </citation>
    <scope>NUCLEOTIDE SEQUENCE</scope>
    <source>
        <strain evidence="2">DC10</strain>
    </source>
</reference>
<dbReference type="EMBL" id="JAGTPX010000001">
    <property type="protein sequence ID" value="MBR8667971.1"/>
    <property type="molecule type" value="Genomic_DNA"/>
</dbReference>
<accession>A0A941G895</accession>